<dbReference type="Gene3D" id="3.10.129.110">
    <property type="entry name" value="Polyketide synthase dehydratase"/>
    <property type="match status" value="1"/>
</dbReference>
<evidence type="ECO:0008006" key="11">
    <source>
        <dbReference type="Google" id="ProtNLM"/>
    </source>
</evidence>
<evidence type="ECO:0000259" key="6">
    <source>
        <dbReference type="PROSITE" id="PS50075"/>
    </source>
</evidence>
<dbReference type="InterPro" id="IPR020841">
    <property type="entry name" value="PKS_Beta-ketoAc_synthase_dom"/>
</dbReference>
<dbReference type="SUPFAM" id="SSF47336">
    <property type="entry name" value="ACP-like"/>
    <property type="match status" value="1"/>
</dbReference>
<dbReference type="InterPro" id="IPR020806">
    <property type="entry name" value="PKS_PP-bd"/>
</dbReference>
<dbReference type="InterPro" id="IPR006162">
    <property type="entry name" value="Ppantetheine_attach_site"/>
</dbReference>
<dbReference type="SMART" id="SM00823">
    <property type="entry name" value="PKS_PP"/>
    <property type="match status" value="1"/>
</dbReference>
<reference evidence="9" key="1">
    <citation type="journal article" date="2023" name="Mol. Phylogenet. Evol.">
        <title>Genome-scale phylogeny and comparative genomics of the fungal order Sordariales.</title>
        <authorList>
            <person name="Hensen N."/>
            <person name="Bonometti L."/>
            <person name="Westerberg I."/>
            <person name="Brannstrom I.O."/>
            <person name="Guillou S."/>
            <person name="Cros-Aarteil S."/>
            <person name="Calhoun S."/>
            <person name="Haridas S."/>
            <person name="Kuo A."/>
            <person name="Mondo S."/>
            <person name="Pangilinan J."/>
            <person name="Riley R."/>
            <person name="LaButti K."/>
            <person name="Andreopoulos B."/>
            <person name="Lipzen A."/>
            <person name="Chen C."/>
            <person name="Yan M."/>
            <person name="Daum C."/>
            <person name="Ng V."/>
            <person name="Clum A."/>
            <person name="Steindorff A."/>
            <person name="Ohm R.A."/>
            <person name="Martin F."/>
            <person name="Silar P."/>
            <person name="Natvig D.O."/>
            <person name="Lalanne C."/>
            <person name="Gautier V."/>
            <person name="Ament-Velasquez S.L."/>
            <person name="Kruys A."/>
            <person name="Hutchinson M.I."/>
            <person name="Powell A.J."/>
            <person name="Barry K."/>
            <person name="Miller A.N."/>
            <person name="Grigoriev I.V."/>
            <person name="Debuchy R."/>
            <person name="Gladieux P."/>
            <person name="Hiltunen Thoren M."/>
            <person name="Johannesson H."/>
        </authorList>
    </citation>
    <scope>NUCLEOTIDE SEQUENCE</scope>
    <source>
        <strain evidence="9">SMH4131-1</strain>
    </source>
</reference>
<dbReference type="PROSITE" id="PS50075">
    <property type="entry name" value="CARRIER"/>
    <property type="match status" value="1"/>
</dbReference>
<dbReference type="EMBL" id="JAUEPO010000007">
    <property type="protein sequence ID" value="KAK3317567.1"/>
    <property type="molecule type" value="Genomic_DNA"/>
</dbReference>
<evidence type="ECO:0000256" key="4">
    <source>
        <dbReference type="PROSITE-ProRule" id="PRU01363"/>
    </source>
</evidence>
<dbReference type="Gene3D" id="3.40.50.1820">
    <property type="entry name" value="alpha/beta hydrolase"/>
    <property type="match status" value="1"/>
</dbReference>
<dbReference type="InterPro" id="IPR030918">
    <property type="entry name" value="PT_fungal_PKS"/>
</dbReference>
<dbReference type="PROSITE" id="PS52004">
    <property type="entry name" value="KS3_2"/>
    <property type="match status" value="1"/>
</dbReference>
<dbReference type="GO" id="GO:0004312">
    <property type="term" value="F:fatty acid synthase activity"/>
    <property type="evidence" value="ECO:0007669"/>
    <property type="project" value="TreeGrafter"/>
</dbReference>
<dbReference type="SUPFAM" id="SSF52151">
    <property type="entry name" value="FabD/lysophospholipase-like"/>
    <property type="match status" value="1"/>
</dbReference>
<dbReference type="PANTHER" id="PTHR43775:SF37">
    <property type="entry name" value="SI:DKEY-61P9.11"/>
    <property type="match status" value="1"/>
</dbReference>
<keyword evidence="1" id="KW-0596">Phosphopantetheine</keyword>
<feature type="region of interest" description="Disordered" evidence="5">
    <location>
        <begin position="1769"/>
        <end position="1790"/>
    </location>
</feature>
<dbReference type="SUPFAM" id="SSF53901">
    <property type="entry name" value="Thiolase-like"/>
    <property type="match status" value="1"/>
</dbReference>
<organism evidence="9 10">
    <name type="scientific">Cercophora scortea</name>
    <dbReference type="NCBI Taxonomy" id="314031"/>
    <lineage>
        <taxon>Eukaryota</taxon>
        <taxon>Fungi</taxon>
        <taxon>Dikarya</taxon>
        <taxon>Ascomycota</taxon>
        <taxon>Pezizomycotina</taxon>
        <taxon>Sordariomycetes</taxon>
        <taxon>Sordariomycetidae</taxon>
        <taxon>Sordariales</taxon>
        <taxon>Lasiosphaeriaceae</taxon>
        <taxon>Cercophora</taxon>
    </lineage>
</organism>
<dbReference type="InterPro" id="IPR014030">
    <property type="entry name" value="Ketoacyl_synth_N"/>
</dbReference>
<dbReference type="InterPro" id="IPR016036">
    <property type="entry name" value="Malonyl_transacylase_ACP-bd"/>
</dbReference>
<dbReference type="PANTHER" id="PTHR43775">
    <property type="entry name" value="FATTY ACID SYNTHASE"/>
    <property type="match status" value="1"/>
</dbReference>
<evidence type="ECO:0000256" key="3">
    <source>
        <dbReference type="ARBA" id="ARBA00022679"/>
    </source>
</evidence>
<dbReference type="Pfam" id="PF00975">
    <property type="entry name" value="Thioesterase"/>
    <property type="match status" value="1"/>
</dbReference>
<proteinExistence type="predicted"/>
<dbReference type="PROSITE" id="PS00012">
    <property type="entry name" value="PHOSPHOPANTETHEINE"/>
    <property type="match status" value="1"/>
</dbReference>
<accession>A0AAE0M395</accession>
<dbReference type="Pfam" id="PF02801">
    <property type="entry name" value="Ketoacyl-synt_C"/>
    <property type="match status" value="1"/>
</dbReference>
<protein>
    <recommendedName>
        <fullName evidence="11">Polyketide synthase</fullName>
    </recommendedName>
</protein>
<dbReference type="InterPro" id="IPR016035">
    <property type="entry name" value="Acyl_Trfase/lysoPLipase"/>
</dbReference>
<keyword evidence="3" id="KW-0808">Transferase</keyword>
<dbReference type="InterPro" id="IPR014043">
    <property type="entry name" value="Acyl_transferase_dom"/>
</dbReference>
<dbReference type="SUPFAM" id="SSF55048">
    <property type="entry name" value="Probable ACP-binding domain of malonyl-CoA ACP transacylase"/>
    <property type="match status" value="1"/>
</dbReference>
<keyword evidence="10" id="KW-1185">Reference proteome</keyword>
<reference evidence="9" key="2">
    <citation type="submission" date="2023-06" db="EMBL/GenBank/DDBJ databases">
        <authorList>
            <consortium name="Lawrence Berkeley National Laboratory"/>
            <person name="Haridas S."/>
            <person name="Hensen N."/>
            <person name="Bonometti L."/>
            <person name="Westerberg I."/>
            <person name="Brannstrom I.O."/>
            <person name="Guillou S."/>
            <person name="Cros-Aarteil S."/>
            <person name="Calhoun S."/>
            <person name="Kuo A."/>
            <person name="Mondo S."/>
            <person name="Pangilinan J."/>
            <person name="Riley R."/>
            <person name="Labutti K."/>
            <person name="Andreopoulos B."/>
            <person name="Lipzen A."/>
            <person name="Chen C."/>
            <person name="Yanf M."/>
            <person name="Daum C."/>
            <person name="Ng V."/>
            <person name="Clum A."/>
            <person name="Steindorff A."/>
            <person name="Ohm R."/>
            <person name="Martin F."/>
            <person name="Silar P."/>
            <person name="Natvig D."/>
            <person name="Lalanne C."/>
            <person name="Gautier V."/>
            <person name="Ament-Velasquez S.L."/>
            <person name="Kruys A."/>
            <person name="Hutchinson M.I."/>
            <person name="Powell A.J."/>
            <person name="Barry K."/>
            <person name="Miller A.N."/>
            <person name="Grigoriev I.V."/>
            <person name="Debuchy R."/>
            <person name="Gladieux P."/>
            <person name="Thoren M.H."/>
            <person name="Johannesson H."/>
        </authorList>
    </citation>
    <scope>NUCLEOTIDE SEQUENCE</scope>
    <source>
        <strain evidence="9">SMH4131-1</strain>
    </source>
</reference>
<dbReference type="InterPro" id="IPR001031">
    <property type="entry name" value="Thioesterase"/>
</dbReference>
<dbReference type="GO" id="GO:0044550">
    <property type="term" value="P:secondary metabolite biosynthetic process"/>
    <property type="evidence" value="ECO:0007669"/>
    <property type="project" value="TreeGrafter"/>
</dbReference>
<feature type="domain" description="PKS/mFAS DH" evidence="8">
    <location>
        <begin position="1275"/>
        <end position="1592"/>
    </location>
</feature>
<evidence type="ECO:0000256" key="2">
    <source>
        <dbReference type="ARBA" id="ARBA00022553"/>
    </source>
</evidence>
<evidence type="ECO:0000256" key="5">
    <source>
        <dbReference type="SAM" id="MobiDB-lite"/>
    </source>
</evidence>
<dbReference type="InterPro" id="IPR032088">
    <property type="entry name" value="SAT"/>
</dbReference>
<sequence length="2080" mass="223874">MSTAKTPQRPATTTVLLFGDQTDSWADGIDQLYKQAASTPWLKSFLDELANAIKAEAKSLTLDRPLQDSLGHFSNLQELGDTYRHKTDEFGMLVKREPHLVGPDAPTEWLGISGGLLTLSALATAEDFETLYAALLETGRLVVRVCKLASVRSRSVEDQPGVWGWAVVGISPADLRQALEQFQQNAGIPSNKRAKVGVTGSGWSTVIGPPSVLQLFINQSPAVKSLAKNPLEIKALQHTLSISPTEIEFMVGTNSKFLEKSLSSPSNSLWGVDNPGAIYANWGDLLRAVVLQVLGRPLDITEVVAKLSAKLEGVSASGSGNDVRVFQVGSSSHAPYLASVLKAAGRTVSIKDQHSLLDADEASGSWTAGRVAIVGMAGRGPGSDNVDEFWDVIMSKQDLCTEVPKDRFDVDEFYCSAHERGSDKCKMTTRYGCFMDNPGHFDSRFFHISPREAVLMDPAHRQFLMSTYEALENAGYSDGRTRNTDANRIAAFFGQCTDDWLEHSHPTLGCDAYTLQGIQRAFGPGRLAWQFKWEGPTYSLDSACAGSTAGIHLACLSLLAKDIDMAVAGAGNILSWPHSFTCLSDSGVLSDTGNCKTFRDDADGYCRGDFVGAVVLKRLEDAIAHNDNILAVVAGSGRNHSGNSTSITTSDAGAQERLFRKVMRNAQASPDEVSYVEMHGTGTQIGDPAEMGAVANTFKHRRRANGPLTVGGVKGNIGHGEAAAGIAELLKVIMMFKKDILPPQAGMPHALNPKFPPLSDLNIEILSEPKEFKKHANRPRKVLLNNFDAAGGNACMLLEDFTPASSVQQRAADPRTSHVVVSSARTKAAYHANKAKLVKWLKENPSTRLEDVAYTTTARRMQHPFRFATTASSIQDLIGKLEAPDATSSPTPSSQPPIVFVYTGQGSHYAGMGAELYRTSPVFRETVDLAVAISGSHDFPPFLDIITNDQVDVSTKDAAQIQLAVVTLEIALTAFWRSAGIEPALVMGHSLGEYAALYAAGVLSLADTLYLVGQRARLLLERCEPGSCAMLSVSTSASAVRDQLSSVSSSSCSVACINSPSATVVSGTAEDLEHFQSGITARDAKVRSTKLSVPFAFHSFQVDPILEDYVSLAAGVTYSAPKIPVASTLLATIVDGPGVFNQEYLAHQTRQAVDFVGALNAVQSKLKDPVWIEVGPAPVCASFVRATLSPAPSKVLYSIESRSSNWSSISKTLSAAYTNGIDVDWLALHRAYESNLVLLNLPNYAWDMKDYWVTWVEKGNEVVPAKGQIAAPAPEPYIATCAQYLVEKSLSPNVKVTLRAVIGDPGFLALIDGHKMQQVGLASGSVFCDAALTTAKYALEYSGRKGITASNLTLHDPELLAPLTRSLVGLDGQLFTTATLEGPSSSTILVTYKAISAKGESHNLGSMRVQVADPEKTQVEWDRISYFIKAKLEERIKKSRDGSGHRMLPDIIYALFAKAVEFDPSFKGIQEGYIANDFEEAAAEVILKPDPAGSTFTFSPYWSEALAHLAGFMVNGNPNRSPLKTFIVMGFESVQQTIDFEPGKKYFTYTRISRWEKDTAFCDAFVFEPETSKLVMQCLGLRYQELPKATWKRILEGHHGGAKAAPEPARVTKTPVKESRGVEAPKEKDQPTVDATTAGQQQQEEPADTGVFDAILASITKSTGTDPSEFQDDTLLSELGVDSIMAIEIVATVTAESGVELPASFVFDYPTIGALRAEFGAKSKAPSAPSTVEIKAISAPSSPEPSAHSSPIVVPESVSSLNSSVVNIATPDSEPLDKQTNPPKADTSPLPTVRITLLKGRPGPGKTPFYLMADGTGSIATYIHLPPFKSNLPVYGIDSPFLRCPSRLTPEIGIPGVAALIVAALLKAQPTGSLYIGGFSAGSMIAYEVSRQLAVAGRTVAGLVLIDLAAPRHTSLTLAQIVEESKIGVAVFGAAVATDGLWSPTPLTEDHLRAYFVAMRQYDAPIMGPDHRPAKSAVIWAEKGLVNRIAHDDKAMQFLKDEGIPAVAYPRFMEDPRLSPMACLVPDKTEKDLGDNGWAKYTGEILTLSVDADHLDLPMPGHVHLLHEQLERAFAYFAEG</sequence>
<dbReference type="InterPro" id="IPR014031">
    <property type="entry name" value="Ketoacyl_synth_C"/>
</dbReference>
<dbReference type="SMART" id="SM00825">
    <property type="entry name" value="PKS_KS"/>
    <property type="match status" value="1"/>
</dbReference>
<feature type="compositionally biased region" description="Basic and acidic residues" evidence="5">
    <location>
        <begin position="1615"/>
        <end position="1631"/>
    </location>
</feature>
<dbReference type="InterPro" id="IPR050091">
    <property type="entry name" value="PKS_NRPS_Biosynth_Enz"/>
</dbReference>
<evidence type="ECO:0000313" key="9">
    <source>
        <dbReference type="EMBL" id="KAK3317567.1"/>
    </source>
</evidence>
<dbReference type="SMART" id="SM01294">
    <property type="entry name" value="PKS_PP_betabranch"/>
    <property type="match status" value="1"/>
</dbReference>
<dbReference type="SMART" id="SM00827">
    <property type="entry name" value="PKS_AT"/>
    <property type="match status" value="1"/>
</dbReference>
<evidence type="ECO:0000256" key="1">
    <source>
        <dbReference type="ARBA" id="ARBA00022450"/>
    </source>
</evidence>
<feature type="region of interest" description="C-terminal hotdog fold" evidence="4">
    <location>
        <begin position="1444"/>
        <end position="1592"/>
    </location>
</feature>
<dbReference type="SUPFAM" id="SSF53474">
    <property type="entry name" value="alpha/beta-Hydrolases"/>
    <property type="match status" value="1"/>
</dbReference>
<dbReference type="CDD" id="cd00833">
    <property type="entry name" value="PKS"/>
    <property type="match status" value="1"/>
</dbReference>
<dbReference type="GO" id="GO:0006633">
    <property type="term" value="P:fatty acid biosynthetic process"/>
    <property type="evidence" value="ECO:0007669"/>
    <property type="project" value="TreeGrafter"/>
</dbReference>
<dbReference type="Gene3D" id="3.40.366.10">
    <property type="entry name" value="Malonyl-Coenzyme A Acyl Carrier Protein, domain 2"/>
    <property type="match status" value="1"/>
</dbReference>
<feature type="domain" description="Ketosynthase family 3 (KS3)" evidence="7">
    <location>
        <begin position="368"/>
        <end position="800"/>
    </location>
</feature>
<keyword evidence="2" id="KW-0597">Phosphoprotein</keyword>
<feature type="region of interest" description="Disordered" evidence="5">
    <location>
        <begin position="1599"/>
        <end position="1649"/>
    </location>
</feature>
<comment type="caution">
    <text evidence="9">The sequence shown here is derived from an EMBL/GenBank/DDBJ whole genome shotgun (WGS) entry which is preliminary data.</text>
</comment>
<dbReference type="Pfam" id="PF00698">
    <property type="entry name" value="Acyl_transf_1"/>
    <property type="match status" value="1"/>
</dbReference>
<dbReference type="InterPro" id="IPR016039">
    <property type="entry name" value="Thiolase-like"/>
</dbReference>
<dbReference type="Gene3D" id="3.30.70.3290">
    <property type="match status" value="1"/>
</dbReference>
<evidence type="ECO:0000259" key="7">
    <source>
        <dbReference type="PROSITE" id="PS52004"/>
    </source>
</evidence>
<dbReference type="InterPro" id="IPR042104">
    <property type="entry name" value="PKS_dehydratase_sf"/>
</dbReference>
<dbReference type="Pfam" id="PF00109">
    <property type="entry name" value="ketoacyl-synt"/>
    <property type="match status" value="1"/>
</dbReference>
<dbReference type="Gene3D" id="3.40.47.10">
    <property type="match status" value="1"/>
</dbReference>
<dbReference type="InterPro" id="IPR001227">
    <property type="entry name" value="Ac_transferase_dom_sf"/>
</dbReference>
<name>A0AAE0M395_9PEZI</name>
<dbReference type="InterPro" id="IPR009081">
    <property type="entry name" value="PP-bd_ACP"/>
</dbReference>
<dbReference type="Gene3D" id="1.10.1200.10">
    <property type="entry name" value="ACP-like"/>
    <property type="match status" value="1"/>
</dbReference>
<dbReference type="GO" id="GO:0031177">
    <property type="term" value="F:phosphopantetheine binding"/>
    <property type="evidence" value="ECO:0007669"/>
    <property type="project" value="InterPro"/>
</dbReference>
<dbReference type="Pfam" id="PF16073">
    <property type="entry name" value="SAT"/>
    <property type="match status" value="1"/>
</dbReference>
<feature type="domain" description="Carrier" evidence="6">
    <location>
        <begin position="1646"/>
        <end position="1723"/>
    </location>
</feature>
<comment type="caution">
    <text evidence="4">Lacks conserved residue(s) required for the propagation of feature annotation.</text>
</comment>
<evidence type="ECO:0000259" key="8">
    <source>
        <dbReference type="PROSITE" id="PS52019"/>
    </source>
</evidence>
<dbReference type="Gene3D" id="3.30.70.250">
    <property type="entry name" value="Malonyl-CoA ACP transacylase, ACP-binding"/>
    <property type="match status" value="1"/>
</dbReference>
<evidence type="ECO:0000313" key="10">
    <source>
        <dbReference type="Proteomes" id="UP001286456"/>
    </source>
</evidence>
<dbReference type="PROSITE" id="PS52019">
    <property type="entry name" value="PKS_MFAS_DH"/>
    <property type="match status" value="1"/>
</dbReference>
<dbReference type="Pfam" id="PF00550">
    <property type="entry name" value="PP-binding"/>
    <property type="match status" value="1"/>
</dbReference>
<gene>
    <name evidence="9" type="ORF">B0T19DRAFT_488792</name>
</gene>
<dbReference type="InterPro" id="IPR029058">
    <property type="entry name" value="AB_hydrolase_fold"/>
</dbReference>
<dbReference type="InterPro" id="IPR036736">
    <property type="entry name" value="ACP-like_sf"/>
</dbReference>
<dbReference type="NCBIfam" id="TIGR04532">
    <property type="entry name" value="PT_fungal_PKS"/>
    <property type="match status" value="1"/>
</dbReference>
<dbReference type="Proteomes" id="UP001286456">
    <property type="component" value="Unassembled WGS sequence"/>
</dbReference>
<feature type="compositionally biased region" description="Polar residues" evidence="5">
    <location>
        <begin position="1633"/>
        <end position="1644"/>
    </location>
</feature>
<feature type="region of interest" description="N-terminal hotdog fold" evidence="4">
    <location>
        <begin position="1275"/>
        <end position="1414"/>
    </location>
</feature>
<dbReference type="Pfam" id="PF22621">
    <property type="entry name" value="CurL-like_PKS_C"/>
    <property type="match status" value="1"/>
</dbReference>
<dbReference type="InterPro" id="IPR049900">
    <property type="entry name" value="PKS_mFAS_DH"/>
</dbReference>